<evidence type="ECO:0000313" key="2">
    <source>
        <dbReference type="Proteomes" id="UP000828251"/>
    </source>
</evidence>
<gene>
    <name evidence="1" type="ORF">J1N35_030130</name>
</gene>
<organism evidence="1 2">
    <name type="scientific">Gossypium stocksii</name>
    <dbReference type="NCBI Taxonomy" id="47602"/>
    <lineage>
        <taxon>Eukaryota</taxon>
        <taxon>Viridiplantae</taxon>
        <taxon>Streptophyta</taxon>
        <taxon>Embryophyta</taxon>
        <taxon>Tracheophyta</taxon>
        <taxon>Spermatophyta</taxon>
        <taxon>Magnoliopsida</taxon>
        <taxon>eudicotyledons</taxon>
        <taxon>Gunneridae</taxon>
        <taxon>Pentapetalae</taxon>
        <taxon>rosids</taxon>
        <taxon>malvids</taxon>
        <taxon>Malvales</taxon>
        <taxon>Malvaceae</taxon>
        <taxon>Malvoideae</taxon>
        <taxon>Gossypium</taxon>
    </lineage>
</organism>
<evidence type="ECO:0000313" key="1">
    <source>
        <dbReference type="EMBL" id="KAH1065143.1"/>
    </source>
</evidence>
<name>A0A9D3UZA4_9ROSI</name>
<reference evidence="1 2" key="1">
    <citation type="journal article" date="2021" name="Plant Biotechnol. J.">
        <title>Multi-omics assisted identification of the key and species-specific regulatory components of drought-tolerant mechanisms in Gossypium stocksii.</title>
        <authorList>
            <person name="Yu D."/>
            <person name="Ke L."/>
            <person name="Zhang D."/>
            <person name="Wu Y."/>
            <person name="Sun Y."/>
            <person name="Mei J."/>
            <person name="Sun J."/>
            <person name="Sun Y."/>
        </authorList>
    </citation>
    <scope>NUCLEOTIDE SEQUENCE [LARGE SCALE GENOMIC DNA]</scope>
    <source>
        <strain evidence="2">cv. E1</strain>
        <tissue evidence="1">Leaf</tissue>
    </source>
</reference>
<sequence length="154" mass="16857">MGPLNQYISGHCNIDPETKVNEMVLGNGDWNLDLFRLWLLEEVVKHIISIPPSLNQAGPDILSWSKTTTGDITSVSYSWAKHFLFTHNEVSASQPKQSLVRQNSGMCVFLNTDGAVNSTSGSSAVGGVIHNSYGEWILGYNRFLGDCLIATAEL</sequence>
<keyword evidence="2" id="KW-1185">Reference proteome</keyword>
<comment type="caution">
    <text evidence="1">The sequence shown here is derived from an EMBL/GenBank/DDBJ whole genome shotgun (WGS) entry which is preliminary data.</text>
</comment>
<protein>
    <recommendedName>
        <fullName evidence="3">RNase H type-1 domain-containing protein</fullName>
    </recommendedName>
</protein>
<accession>A0A9D3UZA4</accession>
<dbReference type="AlphaFoldDB" id="A0A9D3UZA4"/>
<dbReference type="EMBL" id="JAIQCV010000009">
    <property type="protein sequence ID" value="KAH1065143.1"/>
    <property type="molecule type" value="Genomic_DNA"/>
</dbReference>
<dbReference type="OrthoDB" id="1001547at2759"/>
<dbReference type="Proteomes" id="UP000828251">
    <property type="component" value="Unassembled WGS sequence"/>
</dbReference>
<evidence type="ECO:0008006" key="3">
    <source>
        <dbReference type="Google" id="ProtNLM"/>
    </source>
</evidence>
<proteinExistence type="predicted"/>